<feature type="compositionally biased region" description="Basic and acidic residues" evidence="1">
    <location>
        <begin position="112"/>
        <end position="135"/>
    </location>
</feature>
<proteinExistence type="predicted"/>
<sequence length="135" mass="14999">MEAQCSDNSGTPGTPCSTLQVHVVIVGPVWGEPFTARERMEISLKHGQRCPGFSGVDSGSIAILEEDNPQWKQEPFKLSKFKRVRAKVTSFRQKSEAAEILDLDIAAQMNEEDPRSKMDSDKLPRDEAEDGLAEH</sequence>
<evidence type="ECO:0000313" key="3">
    <source>
        <dbReference type="EMBL" id="CAL1156401.1"/>
    </source>
</evidence>
<dbReference type="AlphaFoldDB" id="A0A9P1G7Z5"/>
<reference evidence="3" key="2">
    <citation type="submission" date="2024-04" db="EMBL/GenBank/DDBJ databases">
        <authorList>
            <person name="Chen Y."/>
            <person name="Shah S."/>
            <person name="Dougan E. K."/>
            <person name="Thang M."/>
            <person name="Chan C."/>
        </authorList>
    </citation>
    <scope>NUCLEOTIDE SEQUENCE [LARGE SCALE GENOMIC DNA]</scope>
</reference>
<gene>
    <name evidence="2" type="ORF">C1SCF055_LOCUS28926</name>
</gene>
<comment type="caution">
    <text evidence="2">The sequence shown here is derived from an EMBL/GenBank/DDBJ whole genome shotgun (WGS) entry which is preliminary data.</text>
</comment>
<evidence type="ECO:0000313" key="4">
    <source>
        <dbReference type="Proteomes" id="UP001152797"/>
    </source>
</evidence>
<accession>A0A9P1G7Z5</accession>
<dbReference type="OrthoDB" id="419247at2759"/>
<reference evidence="2" key="1">
    <citation type="submission" date="2022-10" db="EMBL/GenBank/DDBJ databases">
        <authorList>
            <person name="Chen Y."/>
            <person name="Dougan E. K."/>
            <person name="Chan C."/>
            <person name="Rhodes N."/>
            <person name="Thang M."/>
        </authorList>
    </citation>
    <scope>NUCLEOTIDE SEQUENCE</scope>
</reference>
<organism evidence="2">
    <name type="scientific">Cladocopium goreaui</name>
    <dbReference type="NCBI Taxonomy" id="2562237"/>
    <lineage>
        <taxon>Eukaryota</taxon>
        <taxon>Sar</taxon>
        <taxon>Alveolata</taxon>
        <taxon>Dinophyceae</taxon>
        <taxon>Suessiales</taxon>
        <taxon>Symbiodiniaceae</taxon>
        <taxon>Cladocopium</taxon>
    </lineage>
</organism>
<feature type="region of interest" description="Disordered" evidence="1">
    <location>
        <begin position="108"/>
        <end position="135"/>
    </location>
</feature>
<name>A0A9P1G7Z5_9DINO</name>
<dbReference type="EMBL" id="CAMXCT030003203">
    <property type="protein sequence ID" value="CAL4790338.1"/>
    <property type="molecule type" value="Genomic_DNA"/>
</dbReference>
<protein>
    <submittedName>
        <fullName evidence="2">Uncharacterized protein</fullName>
    </submittedName>
</protein>
<dbReference type="EMBL" id="CAMXCT020003203">
    <property type="protein sequence ID" value="CAL1156401.1"/>
    <property type="molecule type" value="Genomic_DNA"/>
</dbReference>
<evidence type="ECO:0000313" key="2">
    <source>
        <dbReference type="EMBL" id="CAI4003026.1"/>
    </source>
</evidence>
<keyword evidence="4" id="KW-1185">Reference proteome</keyword>
<dbReference type="Proteomes" id="UP001152797">
    <property type="component" value="Unassembled WGS sequence"/>
</dbReference>
<dbReference type="EMBL" id="CAMXCT010003203">
    <property type="protein sequence ID" value="CAI4003026.1"/>
    <property type="molecule type" value="Genomic_DNA"/>
</dbReference>
<evidence type="ECO:0000256" key="1">
    <source>
        <dbReference type="SAM" id="MobiDB-lite"/>
    </source>
</evidence>